<evidence type="ECO:0000313" key="3">
    <source>
        <dbReference type="Proteomes" id="UP000189677"/>
    </source>
</evidence>
<accession>A0A1U9R209</accession>
<reference evidence="2 3" key="1">
    <citation type="submission" date="2016-11" db="EMBL/GenBank/DDBJ databases">
        <title>Complete genome sequence of Streptomyces niveus SCSIO 3406.</title>
        <authorList>
            <person name="Zhu Q."/>
            <person name="Cheng W."/>
            <person name="Song Y."/>
            <person name="Li Q."/>
            <person name="Ju J."/>
        </authorList>
    </citation>
    <scope>NUCLEOTIDE SEQUENCE [LARGE SCALE GENOMIC DNA]</scope>
    <source>
        <strain evidence="2 3">SCSIO 3406</strain>
    </source>
</reference>
<dbReference type="EMBL" id="CP018047">
    <property type="protein sequence ID" value="AQU70253.1"/>
    <property type="molecule type" value="Genomic_DNA"/>
</dbReference>
<proteinExistence type="predicted"/>
<protein>
    <recommendedName>
        <fullName evidence="1">Tn3 transposase DDE domain-containing protein</fullName>
    </recommendedName>
</protein>
<evidence type="ECO:0000313" key="2">
    <source>
        <dbReference type="EMBL" id="AQU70253.1"/>
    </source>
</evidence>
<keyword evidence="3" id="KW-1185">Reference proteome</keyword>
<organism evidence="2 3">
    <name type="scientific">Streptomyces niveus</name>
    <name type="common">Streptomyces spheroides</name>
    <dbReference type="NCBI Taxonomy" id="193462"/>
    <lineage>
        <taxon>Bacteria</taxon>
        <taxon>Bacillati</taxon>
        <taxon>Actinomycetota</taxon>
        <taxon>Actinomycetes</taxon>
        <taxon>Kitasatosporales</taxon>
        <taxon>Streptomycetaceae</taxon>
        <taxon>Streptomyces</taxon>
    </lineage>
</organism>
<dbReference type="KEGG" id="snw:BBN63_32805"/>
<name>A0A1U9R209_STRNV</name>
<dbReference type="InterPro" id="IPR002513">
    <property type="entry name" value="Tn3_Tnp_DDE_dom"/>
</dbReference>
<dbReference type="InterPro" id="IPR011010">
    <property type="entry name" value="DNA_brk_join_enz"/>
</dbReference>
<gene>
    <name evidence="2" type="ORF">BBN63_32805</name>
</gene>
<dbReference type="GO" id="GO:0004803">
    <property type="term" value="F:transposase activity"/>
    <property type="evidence" value="ECO:0007669"/>
    <property type="project" value="InterPro"/>
</dbReference>
<dbReference type="Pfam" id="PF01526">
    <property type="entry name" value="DDE_Tnp_Tn3"/>
    <property type="match status" value="1"/>
</dbReference>
<dbReference type="SUPFAM" id="SSF56349">
    <property type="entry name" value="DNA breaking-rejoining enzymes"/>
    <property type="match status" value="1"/>
</dbReference>
<dbReference type="AlphaFoldDB" id="A0A1U9R209"/>
<dbReference type="Proteomes" id="UP000189677">
    <property type="component" value="Chromosome"/>
</dbReference>
<evidence type="ECO:0000259" key="1">
    <source>
        <dbReference type="Pfam" id="PF01526"/>
    </source>
</evidence>
<dbReference type="GO" id="GO:0003677">
    <property type="term" value="F:DNA binding"/>
    <property type="evidence" value="ECO:0007669"/>
    <property type="project" value="InterPro"/>
</dbReference>
<sequence length="391" mass="44174">MSRRTADEQRPATYARDTGGVRVQWLLPVSYRVWRDVGVRGFDAAGVPRPGFRARWAARNAAFCDLMVRTGLRPAEECALTVFEVPWWVLEPGAYVRFWLPQAVAKGTSARWSYVPSGVARDVDDYRRLDRAEVIAQAQEAGRYGRWRRPWVVEDPGRPWARRVGSASRVKAEHLGARERRLLLVEGPGGGHRAAEGAAEFRHLMRVAVSVREGVISSATLLKRLRSGSHKNATYTAFREVGRVIRTVQLLRYLTDAPLRRRVTAATNKVESFNRFSQWVGFGNRGVIADNDPVEQEKAMKFNALLTNAVIFHNALDIAEIVRQLLEEGWEIDPEDLAHISPYLTEHIKRFGEYSTHELGIEPEAYDPKLDVDFAPLREQDLTTAGFTEAA</sequence>
<dbReference type="GO" id="GO:0006313">
    <property type="term" value="P:DNA transposition"/>
    <property type="evidence" value="ECO:0007669"/>
    <property type="project" value="InterPro"/>
</dbReference>
<feature type="domain" description="Tn3 transposase DDE" evidence="1">
    <location>
        <begin position="200"/>
        <end position="354"/>
    </location>
</feature>
<dbReference type="RefSeq" id="WP_107433974.1">
    <property type="nucleotide sequence ID" value="NZ_CP018047.1"/>
</dbReference>
<dbReference type="OrthoDB" id="5292689at2"/>